<name>A0AC61N9A4_9FIRM</name>
<accession>A0AC61N9A4</accession>
<dbReference type="Proteomes" id="UP000682782">
    <property type="component" value="Chromosome"/>
</dbReference>
<reference evidence="1" key="1">
    <citation type="submission" date="2021-01" db="EMBL/GenBank/DDBJ databases">
        <title>Complete genome sequence of Clostridiales bacterium R-7.</title>
        <authorList>
            <person name="Mahoney-Kurpe S.C."/>
            <person name="Palevich N."/>
            <person name="Koike S."/>
            <person name="Moon C.D."/>
            <person name="Attwood G.T."/>
        </authorList>
    </citation>
    <scope>NUCLEOTIDE SEQUENCE</scope>
    <source>
        <strain evidence="1">R-7</strain>
    </source>
</reference>
<organism evidence="1 2">
    <name type="scientific">Aristaeella hokkaidonensis</name>
    <dbReference type="NCBI Taxonomy" id="3046382"/>
    <lineage>
        <taxon>Bacteria</taxon>
        <taxon>Bacillati</taxon>
        <taxon>Bacillota</taxon>
        <taxon>Clostridia</taxon>
        <taxon>Eubacteriales</taxon>
        <taxon>Aristaeellaceae</taxon>
        <taxon>Aristaeella</taxon>
    </lineage>
</organism>
<proteinExistence type="predicted"/>
<gene>
    <name evidence="1" type="ORF">JYE49_15090</name>
</gene>
<protein>
    <submittedName>
        <fullName evidence="1">GNAT family N-acetyltransferase</fullName>
    </submittedName>
</protein>
<evidence type="ECO:0000313" key="1">
    <source>
        <dbReference type="EMBL" id="QUC67136.1"/>
    </source>
</evidence>
<sequence>MMISFNKIVLRDQIKSDIDDEIRWMTEETGWIKADTPWEPVIQIDPEQLKKQMMQNISRLNPGSVRNRLEITVAGRHIGFVSVYPFESSAIQIPVQSASEKKAVGIEICEPAFRNRGYGTDALRAWIHYCLEQSPSDIYLETWSGNTGMIRCAEKCGFMLYERQPEKHMVDGYPVDVLIYRLNNDRQE</sequence>
<evidence type="ECO:0000313" key="2">
    <source>
        <dbReference type="Proteomes" id="UP000682782"/>
    </source>
</evidence>
<dbReference type="EMBL" id="CP068393">
    <property type="protein sequence ID" value="QUC67136.1"/>
    <property type="molecule type" value="Genomic_DNA"/>
</dbReference>
<keyword evidence="2" id="KW-1185">Reference proteome</keyword>